<dbReference type="WBParaSite" id="PTRK_0001110200.1">
    <property type="protein sequence ID" value="PTRK_0001110200.1"/>
    <property type="gene ID" value="PTRK_0001110200"/>
</dbReference>
<dbReference type="Proteomes" id="UP000038045">
    <property type="component" value="Unplaced"/>
</dbReference>
<protein>
    <submittedName>
        <fullName evidence="2">VWFA domain-containing protein</fullName>
    </submittedName>
</protein>
<accession>A0A0N4ZRG6</accession>
<organism evidence="1 2">
    <name type="scientific">Parastrongyloides trichosuri</name>
    <name type="common">Possum-specific nematode worm</name>
    <dbReference type="NCBI Taxonomy" id="131310"/>
    <lineage>
        <taxon>Eukaryota</taxon>
        <taxon>Metazoa</taxon>
        <taxon>Ecdysozoa</taxon>
        <taxon>Nematoda</taxon>
        <taxon>Chromadorea</taxon>
        <taxon>Rhabditida</taxon>
        <taxon>Tylenchina</taxon>
        <taxon>Panagrolaimomorpha</taxon>
        <taxon>Strongyloidoidea</taxon>
        <taxon>Strongyloididae</taxon>
        <taxon>Parastrongyloides</taxon>
    </lineage>
</organism>
<name>A0A0N4ZRG6_PARTI</name>
<keyword evidence="1" id="KW-1185">Reference proteome</keyword>
<reference evidence="2" key="1">
    <citation type="submission" date="2017-02" db="UniProtKB">
        <authorList>
            <consortium name="WormBaseParasite"/>
        </authorList>
    </citation>
    <scope>IDENTIFICATION</scope>
</reference>
<proteinExistence type="predicted"/>
<dbReference type="AlphaFoldDB" id="A0A0N4ZRG6"/>
<evidence type="ECO:0000313" key="2">
    <source>
        <dbReference type="WBParaSite" id="PTRK_0001110200.1"/>
    </source>
</evidence>
<sequence length="562" mass="65893">MKYYIFVDLNIFNGDENVSIFVDSVNKLISGLETCKHETEQINMSNIEVGLHKYLDDLRYNCEFNLIEAIFILSSKSKYFDEIDIKKCLFPSFFIFHDKDGSNELLKNKTKDILFLWEKKYLIKNHKLSIQVSESIDEFVKNMNNIEKFLCQTEDMFLAGHPDFSIWFQCIPKIPSYISSVLWGVTESINHRYIKSCFDDPIIQEKKIKIEEDESSNVDKEIKIESQGNCLTEIKDVLLSPRKDVDLFFWKVPKPKEEHIETSDTIINNYKPQEYNISRSKRTNKWDVKNISTVKTKLDNIYEEKQGEIIKVKEHFIQLHNKGSFRLYNTSNDCDNHVTELNGLISHHLEIISFAPVNQILGFKVFQPRFELKCKKLINESQNNKDITNQTYFDSLGETLFTKKTILYFKHIASGEYGFIQATKDLNDEIKLFLSFFDYNNKKFVLNRKIIDHSINETSNHIKWGMSNVPTHERQCWLTISSYRNECNKIFRSLLNPEKLQKLEGYIKSMKRHADIIGVTEEYNCFLKAMVASALPENPGDLAPNHYALLKNIAKEGIYYYP</sequence>
<evidence type="ECO:0000313" key="1">
    <source>
        <dbReference type="Proteomes" id="UP000038045"/>
    </source>
</evidence>